<dbReference type="AlphaFoldDB" id="A0A7D4QNZ7"/>
<dbReference type="Pfam" id="PF01068">
    <property type="entry name" value="DNA_ligase_A_M"/>
    <property type="match status" value="1"/>
</dbReference>
<evidence type="ECO:0000259" key="21">
    <source>
        <dbReference type="PROSITE" id="PS50160"/>
    </source>
</evidence>
<keyword evidence="13" id="KW-0238">DNA-binding</keyword>
<dbReference type="EMBL" id="CP054139">
    <property type="protein sequence ID" value="QKJ32890.1"/>
    <property type="molecule type" value="Genomic_DNA"/>
</dbReference>
<name>A0A7D4QNZ7_9SPHI</name>
<dbReference type="GO" id="GO:0008311">
    <property type="term" value="F:double-stranded DNA 3'-5' DNA exonuclease activity"/>
    <property type="evidence" value="ECO:0007669"/>
    <property type="project" value="InterPro"/>
</dbReference>
<evidence type="ECO:0000256" key="8">
    <source>
        <dbReference type="ARBA" id="ARBA00022723"/>
    </source>
</evidence>
<evidence type="ECO:0000256" key="12">
    <source>
        <dbReference type="ARBA" id="ARBA00022932"/>
    </source>
</evidence>
<dbReference type="Pfam" id="PF21686">
    <property type="entry name" value="LigD_Prim-Pol"/>
    <property type="match status" value="1"/>
</dbReference>
<dbReference type="Pfam" id="PF04679">
    <property type="entry name" value="DNA_ligase_A_C"/>
    <property type="match status" value="1"/>
</dbReference>
<keyword evidence="14 19" id="KW-0464">Manganese</keyword>
<evidence type="ECO:0000256" key="11">
    <source>
        <dbReference type="ARBA" id="ARBA00022842"/>
    </source>
</evidence>
<dbReference type="PROSITE" id="PS50160">
    <property type="entry name" value="DNA_LIGASE_A3"/>
    <property type="match status" value="1"/>
</dbReference>
<dbReference type="PROSITE" id="PS00726">
    <property type="entry name" value="AP_NUCLEASE_F1_1"/>
    <property type="match status" value="1"/>
</dbReference>
<dbReference type="GO" id="GO:0005524">
    <property type="term" value="F:ATP binding"/>
    <property type="evidence" value="ECO:0007669"/>
    <property type="project" value="InterPro"/>
</dbReference>
<feature type="active site" description="Proton acceptor" evidence="18">
    <location>
        <position position="248"/>
    </location>
</feature>
<keyword evidence="6" id="KW-0548">Nucleotidyltransferase</keyword>
<dbReference type="CDD" id="cd07971">
    <property type="entry name" value="OBF_DNA_ligase_LigD"/>
    <property type="match status" value="1"/>
</dbReference>
<dbReference type="NCBIfam" id="TIGR02778">
    <property type="entry name" value="ligD_pol"/>
    <property type="match status" value="1"/>
</dbReference>
<dbReference type="InterPro" id="IPR012309">
    <property type="entry name" value="DNA_ligase_ATP-dep_C"/>
</dbReference>
<dbReference type="KEGG" id="mmab:HQ865_25090"/>
<keyword evidence="8 19" id="KW-0479">Metal-binding</keyword>
<evidence type="ECO:0000256" key="17">
    <source>
        <dbReference type="ARBA" id="ARBA00034003"/>
    </source>
</evidence>
<feature type="binding site" evidence="19">
    <location>
        <position position="34"/>
    </location>
    <ligand>
        <name>Mg(2+)</name>
        <dbReference type="ChEBI" id="CHEBI:18420"/>
        <label>1</label>
    </ligand>
</feature>
<evidence type="ECO:0000256" key="3">
    <source>
        <dbReference type="ARBA" id="ARBA00012727"/>
    </source>
</evidence>
<feature type="binding site" evidence="19">
    <location>
        <position position="149"/>
    </location>
    <ligand>
        <name>Mg(2+)</name>
        <dbReference type="ChEBI" id="CHEBI:18420"/>
        <label>1</label>
    </ligand>
</feature>
<feature type="active site" evidence="18">
    <location>
        <position position="106"/>
    </location>
</feature>
<comment type="cofactor">
    <cofactor evidence="1">
        <name>Mn(2+)</name>
        <dbReference type="ChEBI" id="CHEBI:29035"/>
    </cofactor>
</comment>
<evidence type="ECO:0000313" key="22">
    <source>
        <dbReference type="EMBL" id="QKJ32890.1"/>
    </source>
</evidence>
<evidence type="ECO:0000256" key="16">
    <source>
        <dbReference type="ARBA" id="ARBA00029943"/>
    </source>
</evidence>
<dbReference type="GO" id="GO:0004519">
    <property type="term" value="F:endonuclease activity"/>
    <property type="evidence" value="ECO:0007669"/>
    <property type="project" value="InterPro"/>
</dbReference>
<feature type="site" description="Interaction with DNA substrate" evidence="20">
    <location>
        <position position="248"/>
    </location>
</feature>
<feature type="binding site" evidence="19">
    <location>
        <position position="147"/>
    </location>
    <ligand>
        <name>Mg(2+)</name>
        <dbReference type="ChEBI" id="CHEBI:18420"/>
        <label>1</label>
    </ligand>
</feature>
<evidence type="ECO:0000256" key="6">
    <source>
        <dbReference type="ARBA" id="ARBA00022695"/>
    </source>
</evidence>
<evidence type="ECO:0000256" key="18">
    <source>
        <dbReference type="PIRSR" id="PIRSR604808-1"/>
    </source>
</evidence>
<dbReference type="GO" id="GO:0003910">
    <property type="term" value="F:DNA ligase (ATP) activity"/>
    <property type="evidence" value="ECO:0007669"/>
    <property type="project" value="UniProtKB-EC"/>
</dbReference>
<dbReference type="PANTHER" id="PTHR43250">
    <property type="entry name" value="EXODEOXYRIBONUCLEASE III"/>
    <property type="match status" value="1"/>
</dbReference>
<reference evidence="22 23" key="1">
    <citation type="submission" date="2020-05" db="EMBL/GenBank/DDBJ databases">
        <title>Mucilaginibacter mali sp. nov.</title>
        <authorList>
            <person name="Kim H.S."/>
            <person name="Lee K.C."/>
            <person name="Suh M.K."/>
            <person name="Kim J.-S."/>
            <person name="Han K.-I."/>
            <person name="Eom M.K."/>
            <person name="Shin Y.K."/>
            <person name="Lee J.-S."/>
        </authorList>
    </citation>
    <scope>NUCLEOTIDE SEQUENCE [LARGE SCALE GENOMIC DNA]</scope>
    <source>
        <strain evidence="22 23">G2-14</strain>
    </source>
</reference>
<dbReference type="Proteomes" id="UP000505355">
    <property type="component" value="Chromosome"/>
</dbReference>
<dbReference type="Gene3D" id="2.40.50.140">
    <property type="entry name" value="Nucleic acid-binding proteins"/>
    <property type="match status" value="1"/>
</dbReference>
<evidence type="ECO:0000313" key="23">
    <source>
        <dbReference type="Proteomes" id="UP000505355"/>
    </source>
</evidence>
<comment type="catalytic activity">
    <reaction evidence="17">
        <text>ATP + (deoxyribonucleotide)n-3'-hydroxyl + 5'-phospho-(deoxyribonucleotide)m = (deoxyribonucleotide)n+m + AMP + diphosphate.</text>
        <dbReference type="EC" id="6.5.1.1"/>
    </reaction>
</comment>
<evidence type="ECO:0000256" key="14">
    <source>
        <dbReference type="ARBA" id="ARBA00023211"/>
    </source>
</evidence>
<dbReference type="Gene3D" id="3.30.470.30">
    <property type="entry name" value="DNA ligase/mRNA capping enzyme"/>
    <property type="match status" value="1"/>
</dbReference>
<evidence type="ECO:0000256" key="9">
    <source>
        <dbReference type="ARBA" id="ARBA00022801"/>
    </source>
</evidence>
<dbReference type="Pfam" id="PF03372">
    <property type="entry name" value="Exo_endo_phos"/>
    <property type="match status" value="1"/>
</dbReference>
<dbReference type="EC" id="6.5.1.1" evidence="3"/>
<keyword evidence="5" id="KW-0808">Transferase</keyword>
<evidence type="ECO:0000256" key="4">
    <source>
        <dbReference type="ARBA" id="ARBA00022598"/>
    </source>
</evidence>
<dbReference type="SUPFAM" id="SSF56091">
    <property type="entry name" value="DNA ligase/mRNA capping enzyme, catalytic domain"/>
    <property type="match status" value="1"/>
</dbReference>
<dbReference type="InterPro" id="IPR012340">
    <property type="entry name" value="NA-bd_OB-fold"/>
</dbReference>
<evidence type="ECO:0000256" key="19">
    <source>
        <dbReference type="PIRSR" id="PIRSR604808-2"/>
    </source>
</evidence>
<feature type="binding site" evidence="19">
    <location>
        <position position="7"/>
    </location>
    <ligand>
        <name>Mg(2+)</name>
        <dbReference type="ChEBI" id="CHEBI:18420"/>
        <label>1</label>
    </ligand>
</feature>
<feature type="domain" description="ATP-dependent DNA ligase family profile" evidence="21">
    <location>
        <begin position="385"/>
        <end position="509"/>
    </location>
</feature>
<dbReference type="InterPro" id="IPR036691">
    <property type="entry name" value="Endo/exonu/phosph_ase_sf"/>
</dbReference>
<keyword evidence="12" id="KW-0239">DNA-directed DNA polymerase</keyword>
<evidence type="ECO:0000256" key="7">
    <source>
        <dbReference type="ARBA" id="ARBA00022722"/>
    </source>
</evidence>
<dbReference type="NCBIfam" id="TIGR00195">
    <property type="entry name" value="exoDNase_III"/>
    <property type="match status" value="1"/>
</dbReference>
<dbReference type="Gene3D" id="3.30.1490.70">
    <property type="match status" value="1"/>
</dbReference>
<dbReference type="InterPro" id="IPR012310">
    <property type="entry name" value="DNA_ligase_ATP-dep_cent"/>
</dbReference>
<feature type="active site" description="Proton donor/acceptor" evidence="18">
    <location>
        <position position="147"/>
    </location>
</feature>
<protein>
    <recommendedName>
        <fullName evidence="3">DNA ligase (ATP)</fullName>
        <ecNumber evidence="3">6.5.1.1</ecNumber>
    </recommendedName>
    <alternativeName>
        <fullName evidence="16">NHEJ DNA polymerase</fullName>
    </alternativeName>
</protein>
<keyword evidence="9" id="KW-0378">Hydrolase</keyword>
<comment type="similarity">
    <text evidence="2">Belongs to the DNA repair enzymes AP/ExoA family.</text>
</comment>
<dbReference type="InterPro" id="IPR020847">
    <property type="entry name" value="AP_endonuclease_F1_BS"/>
</dbReference>
<dbReference type="SUPFAM" id="SSF56219">
    <property type="entry name" value="DNase I-like"/>
    <property type="match status" value="1"/>
</dbReference>
<dbReference type="GO" id="GO:0006281">
    <property type="term" value="P:DNA repair"/>
    <property type="evidence" value="ECO:0007669"/>
    <property type="project" value="InterPro"/>
</dbReference>
<feature type="binding site" evidence="19">
    <location>
        <position position="247"/>
    </location>
    <ligand>
        <name>Mg(2+)</name>
        <dbReference type="ChEBI" id="CHEBI:18420"/>
        <label>1</label>
    </ligand>
</feature>
<dbReference type="InterPro" id="IPR014143">
    <property type="entry name" value="NHEJ_ligase_prk"/>
</dbReference>
<comment type="cofactor">
    <cofactor evidence="19">
        <name>Mg(2+)</name>
        <dbReference type="ChEBI" id="CHEBI:18420"/>
    </cofactor>
    <cofactor evidence="19">
        <name>Mn(2+)</name>
        <dbReference type="ChEBI" id="CHEBI:29035"/>
    </cofactor>
    <text evidence="19">Probably binds two magnesium or manganese ions per subunit.</text>
</comment>
<dbReference type="PROSITE" id="PS51435">
    <property type="entry name" value="AP_NUCLEASE_F1_4"/>
    <property type="match status" value="1"/>
</dbReference>
<proteinExistence type="inferred from homology"/>
<evidence type="ECO:0000256" key="5">
    <source>
        <dbReference type="ARBA" id="ARBA00022679"/>
    </source>
</evidence>
<dbReference type="GO" id="GO:0046872">
    <property type="term" value="F:metal ion binding"/>
    <property type="evidence" value="ECO:0007669"/>
    <property type="project" value="UniProtKB-KW"/>
</dbReference>
<dbReference type="InterPro" id="IPR005135">
    <property type="entry name" value="Endo/exonuclease/phosphatase"/>
</dbReference>
<keyword evidence="4 22" id="KW-0436">Ligase</keyword>
<sequence>MKIATYNINNINSRLDVLLRWLEEAAPDIVCLQELKSEKNNFPEQQLKAAGYNAVWKGQKSWNGVAILAKSEIKELRDDLPGGDEEFTHSRYIEAFIDGLVIGCIYLPNGNPYPGPKFDYKLRWFQRLSDHAKDLVDRDLPVILIGDYNVMPTELDTYKPEKYVNNALFRPESREAYKNLVDQGWTDAIRTLYPTERIFTFWDYMRDAYGRNAGLRLDHFLLNKKVAGRLADAQVDKHVRGWEHASDHAPVWIELADSDLPEKEETAVSTETEKPKATGDLASLLSRAPKAKMPAKLQPMKATLVREPFDDPGWLYEIKWDGYRALAVIQHHQAELISRNSISFDQFHPVADALGKWNVNAVIDGEIVVLDADGKSDFSAIQNWQRRKDGQLVYNVFDILWYEGRDLRELPLIDRKAILEAVLPTDDIIRLSKAFAVNGIEFFHAAEKAGIEGIMAKKANSAYSAGDRSKEWLKVKVERRQEVVIGAFTRNAGTEKLFSALAIGVYEKGVLRYIGKVGTGWSEKKQKEMMAEFESLITNVCPFDVEPDVDEPSQFRPRRLGAKPFWLKPELVCEVNIAEITSDGKVRQASFKGMRKDKNPKEVVLEVPEDTTTMVAGVDETQSHLKIAPHPKKAMSKKIKPEASFLDADKDNQTVKVDGCPLAFNHLSKVYWPEDGITKRDMFNYYDQVAEYMVPYLKDRPMSLNRFPNGIHGPSFYQKNVKDKVPGCMATMPHTNDKGEEKEYLVATNKASLLWMASLGCIEINPWFSRVQSPHNPDFCVIDLDPDKQHFDQVIEAAQEVRKVCESIGVKCYPKTSGSTGMHIYIPMGAKYTYDQSQMFAKIIVTLVQKQISAYTTLERMVKNRDGKMYLDFLQNRPDATIAGVYSLRPKPGATVSMPVTWDEVKPGLTMRHFTIHNSIARLKETGDLFRGVLGPGIDLQETLLKAKSVF</sequence>
<dbReference type="CDD" id="cd07906">
    <property type="entry name" value="Adenylation_DNA_ligase_LigD_LigC"/>
    <property type="match status" value="1"/>
</dbReference>
<dbReference type="GO" id="GO:0003887">
    <property type="term" value="F:DNA-directed DNA polymerase activity"/>
    <property type="evidence" value="ECO:0007669"/>
    <property type="project" value="UniProtKB-KW"/>
</dbReference>
<dbReference type="NCBIfam" id="TIGR00633">
    <property type="entry name" value="xth"/>
    <property type="match status" value="1"/>
</dbReference>
<feature type="site" description="Transition state stabilizer" evidence="20">
    <location>
        <position position="149"/>
    </location>
</feature>
<dbReference type="InterPro" id="IPR014146">
    <property type="entry name" value="LigD_ligase_dom"/>
</dbReference>
<feature type="site" description="Important for catalytic activity" evidence="20">
    <location>
        <position position="218"/>
    </location>
</feature>
<keyword evidence="7" id="KW-0540">Nuclease</keyword>
<gene>
    <name evidence="22" type="primary">ligD</name>
    <name evidence="22" type="ORF">HQ865_25090</name>
</gene>
<dbReference type="RefSeq" id="WP_173417535.1">
    <property type="nucleotide sequence ID" value="NZ_CP054139.1"/>
</dbReference>
<dbReference type="NCBIfam" id="TIGR02776">
    <property type="entry name" value="NHEJ_ligase_prk"/>
    <property type="match status" value="1"/>
</dbReference>
<dbReference type="GO" id="GO:0003677">
    <property type="term" value="F:DNA binding"/>
    <property type="evidence" value="ECO:0007669"/>
    <property type="project" value="UniProtKB-KW"/>
</dbReference>
<dbReference type="PANTHER" id="PTHR43250:SF1">
    <property type="entry name" value="EXODEOXYRIBONUCLEASE III"/>
    <property type="match status" value="1"/>
</dbReference>
<organism evidence="22 23">
    <name type="scientific">Mucilaginibacter mali</name>
    <dbReference type="NCBI Taxonomy" id="2740462"/>
    <lineage>
        <taxon>Bacteria</taxon>
        <taxon>Pseudomonadati</taxon>
        <taxon>Bacteroidota</taxon>
        <taxon>Sphingobacteriia</taxon>
        <taxon>Sphingobacteriales</taxon>
        <taxon>Sphingobacteriaceae</taxon>
        <taxon>Mucilaginibacter</taxon>
    </lineage>
</organism>
<evidence type="ECO:0000256" key="1">
    <source>
        <dbReference type="ARBA" id="ARBA00001936"/>
    </source>
</evidence>
<dbReference type="InterPro" id="IPR004808">
    <property type="entry name" value="AP_endonuc_1"/>
</dbReference>
<evidence type="ECO:0000256" key="13">
    <source>
        <dbReference type="ARBA" id="ARBA00023125"/>
    </source>
</evidence>
<keyword evidence="15" id="KW-0511">Multifunctional enzyme</keyword>
<feature type="binding site" evidence="19">
    <location>
        <position position="248"/>
    </location>
    <ligand>
        <name>Mg(2+)</name>
        <dbReference type="ChEBI" id="CHEBI:18420"/>
        <label>1</label>
    </ligand>
</feature>
<dbReference type="CDD" id="cd09086">
    <property type="entry name" value="ExoIII-like_AP-endo"/>
    <property type="match status" value="1"/>
</dbReference>
<keyword evidence="10" id="KW-0269">Exonuclease</keyword>
<dbReference type="InterPro" id="IPR037493">
    <property type="entry name" value="ExoIII-like"/>
</dbReference>
<dbReference type="InterPro" id="IPR014145">
    <property type="entry name" value="LigD_pol_dom"/>
</dbReference>
<dbReference type="GO" id="GO:0006310">
    <property type="term" value="P:DNA recombination"/>
    <property type="evidence" value="ECO:0007669"/>
    <property type="project" value="InterPro"/>
</dbReference>
<evidence type="ECO:0000256" key="20">
    <source>
        <dbReference type="PIRSR" id="PIRSR604808-3"/>
    </source>
</evidence>
<evidence type="ECO:0000256" key="10">
    <source>
        <dbReference type="ARBA" id="ARBA00022839"/>
    </source>
</evidence>
<keyword evidence="23" id="KW-1185">Reference proteome</keyword>
<accession>A0A7D4QNZ7</accession>
<dbReference type="NCBIfam" id="TIGR02779">
    <property type="entry name" value="NHEJ_ligase_lig"/>
    <property type="match status" value="1"/>
</dbReference>
<evidence type="ECO:0000256" key="15">
    <source>
        <dbReference type="ARBA" id="ARBA00023268"/>
    </source>
</evidence>
<dbReference type="Gene3D" id="3.90.920.10">
    <property type="entry name" value="DNA primase, PRIM domain"/>
    <property type="match status" value="1"/>
</dbReference>
<dbReference type="SUPFAM" id="SSF50249">
    <property type="entry name" value="Nucleic acid-binding proteins"/>
    <property type="match status" value="1"/>
</dbReference>
<keyword evidence="11 19" id="KW-0460">Magnesium</keyword>
<evidence type="ECO:0000256" key="2">
    <source>
        <dbReference type="ARBA" id="ARBA00007092"/>
    </source>
</evidence>
<dbReference type="Gene3D" id="3.60.10.10">
    <property type="entry name" value="Endonuclease/exonuclease/phosphatase"/>
    <property type="match status" value="1"/>
</dbReference>